<dbReference type="Proteomes" id="UP000236846">
    <property type="component" value="Unassembled WGS sequence"/>
</dbReference>
<feature type="transmembrane region" description="Helical" evidence="1">
    <location>
        <begin position="20"/>
        <end position="40"/>
    </location>
</feature>
<evidence type="ECO:0000313" key="3">
    <source>
        <dbReference type="Proteomes" id="UP000236846"/>
    </source>
</evidence>
<evidence type="ECO:0000313" key="2">
    <source>
        <dbReference type="EMBL" id="PIR26922.1"/>
    </source>
</evidence>
<protein>
    <submittedName>
        <fullName evidence="2">Uncharacterized protein</fullName>
    </submittedName>
</protein>
<gene>
    <name evidence="2" type="ORF">COV41_00375</name>
</gene>
<accession>A0A2H0PXX6</accession>
<keyword evidence="1" id="KW-1133">Transmembrane helix</keyword>
<sequence length="134" mass="14962">MLETLRNIRKQPKHVRSAIFYMVAVVVIPVTCAVLIFSFYQTIKNVSLNPGSVQEQTFGQRASSYVTVLFRQARQGITNMQTVLDKEFGNVRVTDIWNTLMRSLQGKPDVQPIDTGTQIMLPVPLASSTASSTE</sequence>
<keyword evidence="1" id="KW-0812">Transmembrane</keyword>
<reference evidence="2 3" key="1">
    <citation type="submission" date="2017-09" db="EMBL/GenBank/DDBJ databases">
        <title>Depth-based differentiation of microbial function through sediment-hosted aquifers and enrichment of novel symbionts in the deep terrestrial subsurface.</title>
        <authorList>
            <person name="Probst A.J."/>
            <person name="Ladd B."/>
            <person name="Jarett J.K."/>
            <person name="Geller-Mcgrath D.E."/>
            <person name="Sieber C.M."/>
            <person name="Emerson J.B."/>
            <person name="Anantharaman K."/>
            <person name="Thomas B.C."/>
            <person name="Malmstrom R."/>
            <person name="Stieglmeier M."/>
            <person name="Klingl A."/>
            <person name="Woyke T."/>
            <person name="Ryan C.M."/>
            <person name="Banfield J.F."/>
        </authorList>
    </citation>
    <scope>NUCLEOTIDE SEQUENCE [LARGE SCALE GENOMIC DNA]</scope>
    <source>
        <strain evidence="2">CG11_big_fil_rev_8_21_14_0_20_43_10</strain>
    </source>
</reference>
<dbReference type="EMBL" id="PCXE01000009">
    <property type="protein sequence ID" value="PIR26922.1"/>
    <property type="molecule type" value="Genomic_DNA"/>
</dbReference>
<name>A0A2H0PXX6_9BACT</name>
<dbReference type="AlphaFoldDB" id="A0A2H0PXX6"/>
<evidence type="ECO:0000256" key="1">
    <source>
        <dbReference type="SAM" id="Phobius"/>
    </source>
</evidence>
<keyword evidence="1" id="KW-0472">Membrane</keyword>
<organism evidence="2 3">
    <name type="scientific">Candidatus Brennerbacteria bacterium CG11_big_fil_rev_8_21_14_0_20_43_10</name>
    <dbReference type="NCBI Taxonomy" id="1974523"/>
    <lineage>
        <taxon>Bacteria</taxon>
        <taxon>Candidatus Brenneribacteriota</taxon>
    </lineage>
</organism>
<proteinExistence type="predicted"/>
<comment type="caution">
    <text evidence="2">The sequence shown here is derived from an EMBL/GenBank/DDBJ whole genome shotgun (WGS) entry which is preliminary data.</text>
</comment>